<feature type="transmembrane region" description="Helical" evidence="9">
    <location>
        <begin position="475"/>
        <end position="494"/>
    </location>
</feature>
<evidence type="ECO:0000256" key="3">
    <source>
        <dbReference type="ARBA" id="ARBA00022448"/>
    </source>
</evidence>
<organism evidence="10 11">
    <name type="scientific">Corynebacterium deserti GIMN1.010</name>
    <dbReference type="NCBI Taxonomy" id="931089"/>
    <lineage>
        <taxon>Bacteria</taxon>
        <taxon>Bacillati</taxon>
        <taxon>Actinomycetota</taxon>
        <taxon>Actinomycetes</taxon>
        <taxon>Mycobacteriales</taxon>
        <taxon>Corynebacteriaceae</taxon>
        <taxon>Corynebacterium</taxon>
    </lineage>
</organism>
<dbReference type="NCBIfam" id="TIGR00842">
    <property type="entry name" value="bcct"/>
    <property type="match status" value="1"/>
</dbReference>
<dbReference type="Pfam" id="PF02028">
    <property type="entry name" value="BCCT"/>
    <property type="match status" value="1"/>
</dbReference>
<keyword evidence="7 9" id="KW-0472">Membrane</keyword>
<keyword evidence="11" id="KW-1185">Reference proteome</keyword>
<evidence type="ECO:0000256" key="7">
    <source>
        <dbReference type="ARBA" id="ARBA00023136"/>
    </source>
</evidence>
<dbReference type="KEGG" id="cdx:CDES_10605"/>
<dbReference type="InterPro" id="IPR000060">
    <property type="entry name" value="BCCT_transptr"/>
</dbReference>
<evidence type="ECO:0000256" key="9">
    <source>
        <dbReference type="SAM" id="Phobius"/>
    </source>
</evidence>
<feature type="transmembrane region" description="Helical" evidence="9">
    <location>
        <begin position="264"/>
        <end position="283"/>
    </location>
</feature>
<evidence type="ECO:0000256" key="8">
    <source>
        <dbReference type="SAM" id="MobiDB-lite"/>
    </source>
</evidence>
<feature type="compositionally biased region" description="Low complexity" evidence="8">
    <location>
        <begin position="614"/>
        <end position="630"/>
    </location>
</feature>
<dbReference type="Proteomes" id="UP000068067">
    <property type="component" value="Chromosome"/>
</dbReference>
<dbReference type="GO" id="GO:0022857">
    <property type="term" value="F:transmembrane transporter activity"/>
    <property type="evidence" value="ECO:0007669"/>
    <property type="project" value="InterPro"/>
</dbReference>
<feature type="transmembrane region" description="Helical" evidence="9">
    <location>
        <begin position="506"/>
        <end position="526"/>
    </location>
</feature>
<feature type="transmembrane region" description="Helical" evidence="9">
    <location>
        <begin position="382"/>
        <end position="405"/>
    </location>
</feature>
<feature type="transmembrane region" description="Helical" evidence="9">
    <location>
        <begin position="434"/>
        <end position="454"/>
    </location>
</feature>
<feature type="transmembrane region" description="Helical" evidence="9">
    <location>
        <begin position="295"/>
        <end position="318"/>
    </location>
</feature>
<evidence type="ECO:0000256" key="1">
    <source>
        <dbReference type="ARBA" id="ARBA00004651"/>
    </source>
</evidence>
<evidence type="ECO:0000313" key="11">
    <source>
        <dbReference type="Proteomes" id="UP000068067"/>
    </source>
</evidence>
<reference evidence="10 11" key="1">
    <citation type="submission" date="2014-08" db="EMBL/GenBank/DDBJ databases">
        <title>Complete genome sequence of Corynebacterium deserti GIMN1.010 (=DSM 45689), isolated from desert sand in western China.</title>
        <authorList>
            <person name="Ruckert C."/>
            <person name="Albersmeier A."/>
            <person name="Kalinowski J."/>
        </authorList>
    </citation>
    <scope>NUCLEOTIDE SEQUENCE [LARGE SCALE GENOMIC DNA]</scope>
    <source>
        <strain evidence="10 11">GIMN1.010</strain>
    </source>
</reference>
<feature type="transmembrane region" description="Helical" evidence="9">
    <location>
        <begin position="121"/>
        <end position="140"/>
    </location>
</feature>
<keyword evidence="5 9" id="KW-0812">Transmembrane</keyword>
<gene>
    <name evidence="10" type="ORF">CDES_10605</name>
</gene>
<dbReference type="GO" id="GO:0005886">
    <property type="term" value="C:plasma membrane"/>
    <property type="evidence" value="ECO:0007669"/>
    <property type="project" value="UniProtKB-SubCell"/>
</dbReference>
<keyword evidence="3" id="KW-0813">Transport</keyword>
<feature type="compositionally biased region" description="Basic and acidic residues" evidence="8">
    <location>
        <begin position="13"/>
        <end position="22"/>
    </location>
</feature>
<evidence type="ECO:0000256" key="2">
    <source>
        <dbReference type="ARBA" id="ARBA00005658"/>
    </source>
</evidence>
<comment type="similarity">
    <text evidence="2">Belongs to the BCCT transporter (TC 2.A.15) family.</text>
</comment>
<dbReference type="AlphaFoldDB" id="A0A0M4CJG4"/>
<dbReference type="PANTHER" id="PTHR30047:SF7">
    <property type="entry name" value="HIGH-AFFINITY CHOLINE TRANSPORT PROTEIN"/>
    <property type="match status" value="1"/>
</dbReference>
<proteinExistence type="inferred from homology"/>
<keyword evidence="6 9" id="KW-1133">Transmembrane helix</keyword>
<evidence type="ECO:0000256" key="5">
    <source>
        <dbReference type="ARBA" id="ARBA00022692"/>
    </source>
</evidence>
<feature type="transmembrane region" description="Helical" evidence="9">
    <location>
        <begin position="352"/>
        <end position="370"/>
    </location>
</feature>
<dbReference type="OrthoDB" id="9775735at2"/>
<evidence type="ECO:0000313" key="10">
    <source>
        <dbReference type="EMBL" id="ALC06496.1"/>
    </source>
</evidence>
<keyword evidence="4" id="KW-1003">Cell membrane</keyword>
<feature type="region of interest" description="Disordered" evidence="8">
    <location>
        <begin position="1"/>
        <end position="24"/>
    </location>
</feature>
<comment type="subcellular location">
    <subcellularLocation>
        <location evidence="1">Cell membrane</location>
        <topology evidence="1">Multi-pass membrane protein</topology>
    </subcellularLocation>
</comment>
<dbReference type="RefSeq" id="WP_053545428.1">
    <property type="nucleotide sequence ID" value="NZ_CP009220.1"/>
</dbReference>
<feature type="transmembrane region" description="Helical" evidence="9">
    <location>
        <begin position="81"/>
        <end position="101"/>
    </location>
</feature>
<feature type="region of interest" description="Disordered" evidence="8">
    <location>
        <begin position="588"/>
        <end position="630"/>
    </location>
</feature>
<dbReference type="EMBL" id="CP009220">
    <property type="protein sequence ID" value="ALC06496.1"/>
    <property type="molecule type" value="Genomic_DNA"/>
</dbReference>
<evidence type="ECO:0000256" key="6">
    <source>
        <dbReference type="ARBA" id="ARBA00022989"/>
    </source>
</evidence>
<sequence>MPNSPDSSQDISDEAHYPHDTHPGLVPGISVDEQRNKFDLDKIVFGVTAALIIAFITWGITNPDSVSSVSSSMFGWAMTNTGWLLNFVMLIGLGTMLYIAFSRYGRIKLGTDEDQPEFSRFSWIAMMFGAGIGVGIFFFGPSEPLWHYLSPPPHTVEGETPESLHQALAQSHFHWGLSAWGLYALVGGALAYSSYRRGRVTLISSTFRSLFGPKMEGVAGRLVDIMAIIATLFGTAATLGLSAIQVGQGVQIVSGVSEITNTMLIVIISVLTICFVISAVSGVSKGIRYLSNINISLTLGLVLFVFITGPTLFLLNLIPSGILEYGNQFLSMAGKSLSWGEETIDFQSSWTAFYWAWWIAWTPFVGMFIARISRGRTLREFALVTMAIPSFILILAFTIFGGTAISLHRENVAGFDGSSSEEQVLFDMFSNLPLYSITPFILIFVLVVFFITSADSASVVMATMSSQGNPAPNKTVVVFWGLCMMGIAVVMLLAGGESALTGLQNLTILIAIPFAVVLIFMAVAFVKDLTTDPAAIRHTYAKAAISNAVVRGLEEHGDDFELSIEPAEEGRGAGSAFDSTADRITEWYQRTDEEGNDVDYDYSTGEWADGWTPDTTSDTDTTNNTDSKNA</sequence>
<feature type="transmembrane region" description="Helical" evidence="9">
    <location>
        <begin position="222"/>
        <end position="244"/>
    </location>
</feature>
<feature type="transmembrane region" description="Helical" evidence="9">
    <location>
        <begin position="173"/>
        <end position="192"/>
    </location>
</feature>
<feature type="compositionally biased region" description="Polar residues" evidence="8">
    <location>
        <begin position="1"/>
        <end position="10"/>
    </location>
</feature>
<name>A0A0M4CJG4_9CORY</name>
<dbReference type="PANTHER" id="PTHR30047">
    <property type="entry name" value="HIGH-AFFINITY CHOLINE TRANSPORT PROTEIN-RELATED"/>
    <property type="match status" value="1"/>
</dbReference>
<accession>A0A0M4CJG4</accession>
<dbReference type="PATRIC" id="fig|931089.4.peg.2144"/>
<protein>
    <submittedName>
        <fullName evidence="10">Uncharacterized protein</fullName>
    </submittedName>
</protein>
<evidence type="ECO:0000256" key="4">
    <source>
        <dbReference type="ARBA" id="ARBA00022475"/>
    </source>
</evidence>
<feature type="transmembrane region" description="Helical" evidence="9">
    <location>
        <begin position="43"/>
        <end position="61"/>
    </location>
</feature>